<dbReference type="SUPFAM" id="SSF51735">
    <property type="entry name" value="NAD(P)-binding Rossmann-fold domains"/>
    <property type="match status" value="1"/>
</dbReference>
<evidence type="ECO:0000259" key="7">
    <source>
        <dbReference type="Pfam" id="PF08546"/>
    </source>
</evidence>
<keyword evidence="2 4" id="KW-0521">NADP</keyword>
<dbReference type="EMBL" id="CH476604">
    <property type="protein sequence ID" value="EAU31942.1"/>
    <property type="molecule type" value="Genomic_DNA"/>
</dbReference>
<dbReference type="GO" id="GO:0005737">
    <property type="term" value="C:cytoplasm"/>
    <property type="evidence" value="ECO:0007669"/>
    <property type="project" value="TreeGrafter"/>
</dbReference>
<dbReference type="InterPro" id="IPR013752">
    <property type="entry name" value="KPA_reductase"/>
</dbReference>
<feature type="chain" id="PRO_5004170243" description="2-dehydropantoate 2-reductase" evidence="5">
    <location>
        <begin position="21"/>
        <end position="331"/>
    </location>
</feature>
<proteinExistence type="inferred from homology"/>
<evidence type="ECO:0000313" key="8">
    <source>
        <dbReference type="EMBL" id="EAU31942.1"/>
    </source>
</evidence>
<organism evidence="8 9">
    <name type="scientific">Aspergillus terreus (strain NIH 2624 / FGSC A1156)</name>
    <dbReference type="NCBI Taxonomy" id="341663"/>
    <lineage>
        <taxon>Eukaryota</taxon>
        <taxon>Fungi</taxon>
        <taxon>Dikarya</taxon>
        <taxon>Ascomycota</taxon>
        <taxon>Pezizomycotina</taxon>
        <taxon>Eurotiomycetes</taxon>
        <taxon>Eurotiomycetidae</taxon>
        <taxon>Eurotiales</taxon>
        <taxon>Aspergillaceae</taxon>
        <taxon>Aspergillus</taxon>
        <taxon>Aspergillus subgen. Circumdati</taxon>
    </lineage>
</organism>
<dbReference type="HOGENOM" id="CLU_031468_2_1_1"/>
<dbReference type="OMA" id="MCAITQL"/>
<gene>
    <name evidence="8" type="ORF">ATEG_07680</name>
</gene>
<dbReference type="PANTHER" id="PTHR21708:SF30">
    <property type="entry name" value="2-DEHYDROPANTOATE 2-REDUCTASE-RELATED"/>
    <property type="match status" value="1"/>
</dbReference>
<sequence length="331" mass="35937">MADAGVNILLLGCGAVGTLAAVTLQKSNQATVTAVLRSNFAAVAKNGFTIDSVDHGKLSGWRPSHVVRSVQDAIQYGPFHFVVVAMKSLPDVYSIPQLVAPIVAESQSIIVLIQNGIGNEQPFIDAFPRIIVLSGVSMIGAHQLENGIIQHSHPDILHLAPFYNAAVAKEEQDRVAAYFASLYSAGGATCVIVEDIIWMRWKKLVWNASFSSACVMTGLDVTSVIDAGGVETMIRPVMDEIVNIAQASGYILPDNIQEVSIASMSRELRFRPSMLVDADRGNPMEVEVILGNPLRIARTLGCDAPFLQMIYGCLQMIQWKFGKQQSKRIEI</sequence>
<evidence type="ECO:0000313" key="9">
    <source>
        <dbReference type="Proteomes" id="UP000007963"/>
    </source>
</evidence>
<dbReference type="InterPro" id="IPR036291">
    <property type="entry name" value="NAD(P)-bd_dom_sf"/>
</dbReference>
<dbReference type="Gene3D" id="1.10.1040.10">
    <property type="entry name" value="N-(1-d-carboxylethyl)-l-norvaline Dehydrogenase, domain 2"/>
    <property type="match status" value="1"/>
</dbReference>
<dbReference type="InterPro" id="IPR003710">
    <property type="entry name" value="ApbA"/>
</dbReference>
<comment type="catalytic activity">
    <reaction evidence="4">
        <text>(R)-pantoate + NADP(+) = 2-dehydropantoate + NADPH + H(+)</text>
        <dbReference type="Rhea" id="RHEA:16233"/>
        <dbReference type="ChEBI" id="CHEBI:11561"/>
        <dbReference type="ChEBI" id="CHEBI:15378"/>
        <dbReference type="ChEBI" id="CHEBI:15980"/>
        <dbReference type="ChEBI" id="CHEBI:57783"/>
        <dbReference type="ChEBI" id="CHEBI:58349"/>
        <dbReference type="EC" id="1.1.1.169"/>
    </reaction>
</comment>
<evidence type="ECO:0000256" key="1">
    <source>
        <dbReference type="ARBA" id="ARBA00007870"/>
    </source>
</evidence>
<evidence type="ECO:0000256" key="3">
    <source>
        <dbReference type="ARBA" id="ARBA00023002"/>
    </source>
</evidence>
<evidence type="ECO:0000259" key="6">
    <source>
        <dbReference type="Pfam" id="PF02558"/>
    </source>
</evidence>
<dbReference type="InterPro" id="IPR013328">
    <property type="entry name" value="6PGD_dom2"/>
</dbReference>
<dbReference type="GeneID" id="4322619"/>
<dbReference type="PANTHER" id="PTHR21708">
    <property type="entry name" value="PROBABLE 2-DEHYDROPANTOATE 2-REDUCTASE"/>
    <property type="match status" value="1"/>
</dbReference>
<dbReference type="GO" id="GO:0015940">
    <property type="term" value="P:pantothenate biosynthetic process"/>
    <property type="evidence" value="ECO:0007669"/>
    <property type="project" value="InterPro"/>
</dbReference>
<keyword evidence="3 4" id="KW-0560">Oxidoreductase</keyword>
<keyword evidence="5" id="KW-0732">Signal</keyword>
<dbReference type="Pfam" id="PF02558">
    <property type="entry name" value="ApbA"/>
    <property type="match status" value="1"/>
</dbReference>
<dbReference type="InterPro" id="IPR008927">
    <property type="entry name" value="6-PGluconate_DH-like_C_sf"/>
</dbReference>
<dbReference type="EC" id="1.1.1.169" evidence="4"/>
<dbReference type="AlphaFoldDB" id="Q0CF54"/>
<feature type="signal peptide" evidence="5">
    <location>
        <begin position="1"/>
        <end position="20"/>
    </location>
</feature>
<accession>Q0CF54</accession>
<reference evidence="9" key="1">
    <citation type="submission" date="2005-09" db="EMBL/GenBank/DDBJ databases">
        <title>Annotation of the Aspergillus terreus NIH2624 genome.</title>
        <authorList>
            <person name="Birren B.W."/>
            <person name="Lander E.S."/>
            <person name="Galagan J.E."/>
            <person name="Nusbaum C."/>
            <person name="Devon K."/>
            <person name="Henn M."/>
            <person name="Ma L.-J."/>
            <person name="Jaffe D.B."/>
            <person name="Butler J."/>
            <person name="Alvarez P."/>
            <person name="Gnerre S."/>
            <person name="Grabherr M."/>
            <person name="Kleber M."/>
            <person name="Mauceli E.W."/>
            <person name="Brockman W."/>
            <person name="Rounsley S."/>
            <person name="Young S.K."/>
            <person name="LaButti K."/>
            <person name="Pushparaj V."/>
            <person name="DeCaprio D."/>
            <person name="Crawford M."/>
            <person name="Koehrsen M."/>
            <person name="Engels R."/>
            <person name="Montgomery P."/>
            <person name="Pearson M."/>
            <person name="Howarth C."/>
            <person name="Larson L."/>
            <person name="Luoma S."/>
            <person name="White J."/>
            <person name="Alvarado L."/>
            <person name="Kodira C.D."/>
            <person name="Zeng Q."/>
            <person name="Oleary S."/>
            <person name="Yandava C."/>
            <person name="Denning D.W."/>
            <person name="Nierman W.C."/>
            <person name="Milne T."/>
            <person name="Madden K."/>
        </authorList>
    </citation>
    <scope>NUCLEOTIDE SEQUENCE [LARGE SCALE GENOMIC DNA]</scope>
    <source>
        <strain evidence="9">NIH 2624 / FGSC A1156</strain>
    </source>
</reference>
<evidence type="ECO:0000256" key="4">
    <source>
        <dbReference type="RuleBase" id="RU362068"/>
    </source>
</evidence>
<dbReference type="Pfam" id="PF08546">
    <property type="entry name" value="ApbA_C"/>
    <property type="match status" value="1"/>
</dbReference>
<protein>
    <recommendedName>
        <fullName evidence="4">2-dehydropantoate 2-reductase</fullName>
        <ecNumber evidence="4">1.1.1.169</ecNumber>
    </recommendedName>
    <alternativeName>
        <fullName evidence="4">Ketopantoate reductase</fullName>
    </alternativeName>
</protein>
<dbReference type="OrthoDB" id="3609at2759"/>
<evidence type="ECO:0000256" key="2">
    <source>
        <dbReference type="ARBA" id="ARBA00022857"/>
    </source>
</evidence>
<dbReference type="Proteomes" id="UP000007963">
    <property type="component" value="Unassembled WGS sequence"/>
</dbReference>
<name>Q0CF54_ASPTN</name>
<evidence type="ECO:0000256" key="5">
    <source>
        <dbReference type="SAM" id="SignalP"/>
    </source>
</evidence>
<dbReference type="NCBIfam" id="TIGR00745">
    <property type="entry name" value="apbA_panE"/>
    <property type="match status" value="1"/>
</dbReference>
<dbReference type="GO" id="GO:0008677">
    <property type="term" value="F:2-dehydropantoate 2-reductase activity"/>
    <property type="evidence" value="ECO:0007669"/>
    <property type="project" value="UniProtKB-EC"/>
</dbReference>
<feature type="domain" description="Ketopantoate reductase C-terminal" evidence="7">
    <location>
        <begin position="195"/>
        <end position="318"/>
    </location>
</feature>
<feature type="domain" description="Ketopantoate reductase N-terminal" evidence="6">
    <location>
        <begin position="8"/>
        <end position="161"/>
    </location>
</feature>
<dbReference type="STRING" id="341663.Q0CF54"/>
<dbReference type="eggNOG" id="ENOG502QWBM">
    <property type="taxonomic scope" value="Eukaryota"/>
</dbReference>
<dbReference type="RefSeq" id="XP_001216301.1">
    <property type="nucleotide sequence ID" value="XM_001216301.1"/>
</dbReference>
<comment type="similarity">
    <text evidence="1 4">Belongs to the ketopantoate reductase family.</text>
</comment>
<dbReference type="FunFam" id="1.10.1040.10:FF:000017">
    <property type="entry name" value="2-dehydropantoate 2-reductase"/>
    <property type="match status" value="1"/>
</dbReference>
<dbReference type="InterPro" id="IPR013332">
    <property type="entry name" value="KPR_N"/>
</dbReference>
<dbReference type="Gene3D" id="3.40.50.720">
    <property type="entry name" value="NAD(P)-binding Rossmann-like Domain"/>
    <property type="match status" value="1"/>
</dbReference>
<comment type="function">
    <text evidence="4">Catalyzes the NADPH-dependent reduction of ketopantoate into pantoic acid.</text>
</comment>
<dbReference type="InterPro" id="IPR051402">
    <property type="entry name" value="KPR-Related"/>
</dbReference>
<dbReference type="VEuPathDB" id="FungiDB:ATEG_07680"/>
<dbReference type="SUPFAM" id="SSF48179">
    <property type="entry name" value="6-phosphogluconate dehydrogenase C-terminal domain-like"/>
    <property type="match status" value="1"/>
</dbReference>